<reference evidence="1 2" key="1">
    <citation type="journal article" date="2023" name="Science">
        <title>Complex scaffold remodeling in plant triterpene biosynthesis.</title>
        <authorList>
            <person name="De La Pena R."/>
            <person name="Hodgson H."/>
            <person name="Liu J.C."/>
            <person name="Stephenson M.J."/>
            <person name="Martin A.C."/>
            <person name="Owen C."/>
            <person name="Harkess A."/>
            <person name="Leebens-Mack J."/>
            <person name="Jimenez L.E."/>
            <person name="Osbourn A."/>
            <person name="Sattely E.S."/>
        </authorList>
    </citation>
    <scope>NUCLEOTIDE SEQUENCE [LARGE SCALE GENOMIC DNA]</scope>
    <source>
        <strain evidence="2">cv. JPN11</strain>
        <tissue evidence="1">Leaf</tissue>
    </source>
</reference>
<keyword evidence="2" id="KW-1185">Reference proteome</keyword>
<name>A0ACC1YTH1_MELAZ</name>
<dbReference type="Proteomes" id="UP001164539">
    <property type="component" value="Chromosome 2"/>
</dbReference>
<accession>A0ACC1YTH1</accession>
<comment type="caution">
    <text evidence="1">The sequence shown here is derived from an EMBL/GenBank/DDBJ whole genome shotgun (WGS) entry which is preliminary data.</text>
</comment>
<evidence type="ECO:0000313" key="1">
    <source>
        <dbReference type="EMBL" id="KAJ4726344.1"/>
    </source>
</evidence>
<organism evidence="1 2">
    <name type="scientific">Melia azedarach</name>
    <name type="common">Chinaberry tree</name>
    <dbReference type="NCBI Taxonomy" id="155640"/>
    <lineage>
        <taxon>Eukaryota</taxon>
        <taxon>Viridiplantae</taxon>
        <taxon>Streptophyta</taxon>
        <taxon>Embryophyta</taxon>
        <taxon>Tracheophyta</taxon>
        <taxon>Spermatophyta</taxon>
        <taxon>Magnoliopsida</taxon>
        <taxon>eudicotyledons</taxon>
        <taxon>Gunneridae</taxon>
        <taxon>Pentapetalae</taxon>
        <taxon>rosids</taxon>
        <taxon>malvids</taxon>
        <taxon>Sapindales</taxon>
        <taxon>Meliaceae</taxon>
        <taxon>Melia</taxon>
    </lineage>
</organism>
<proteinExistence type="predicted"/>
<sequence>MDAASLEDKRLLKEKTIKECFVEDDMDNEMEEEEEGGGDNYADDEKKKRVSGRRGPGAGGVSPPCCVVEKCGADLTDARRYHKRHKVCEIHSKASVVIVAGLRQRFCQQCSRFHELSEFDESKRSCRRRLAGHNERRRKSTAETTGEGRQQLSLQGNSSYRRSQTK</sequence>
<gene>
    <name evidence="1" type="ORF">OWV82_005072</name>
</gene>
<protein>
    <submittedName>
        <fullName evidence="1">Squamosa promoter-binding-like protein</fullName>
    </submittedName>
</protein>
<evidence type="ECO:0000313" key="2">
    <source>
        <dbReference type="Proteomes" id="UP001164539"/>
    </source>
</evidence>
<dbReference type="EMBL" id="CM051395">
    <property type="protein sequence ID" value="KAJ4726344.1"/>
    <property type="molecule type" value="Genomic_DNA"/>
</dbReference>